<keyword evidence="1" id="KW-0812">Transmembrane</keyword>
<proteinExistence type="predicted"/>
<feature type="transmembrane region" description="Helical" evidence="1">
    <location>
        <begin position="127"/>
        <end position="147"/>
    </location>
</feature>
<feature type="transmembrane region" description="Helical" evidence="1">
    <location>
        <begin position="26"/>
        <end position="44"/>
    </location>
</feature>
<dbReference type="InterPro" id="IPR010699">
    <property type="entry name" value="DUF1275"/>
</dbReference>
<evidence type="ECO:0000313" key="2">
    <source>
        <dbReference type="EMBL" id="MFL9925253.1"/>
    </source>
</evidence>
<reference evidence="2 3" key="1">
    <citation type="journal article" date="2024" name="Chem. Sci.">
        <title>Discovery of megapolipeptins by genome mining of a Burkholderiales bacteria collection.</title>
        <authorList>
            <person name="Paulo B.S."/>
            <person name="Recchia M.J.J."/>
            <person name="Lee S."/>
            <person name="Fergusson C.H."/>
            <person name="Romanowski S.B."/>
            <person name="Hernandez A."/>
            <person name="Krull N."/>
            <person name="Liu D.Y."/>
            <person name="Cavanagh H."/>
            <person name="Bos A."/>
            <person name="Gray C.A."/>
            <person name="Murphy B.T."/>
            <person name="Linington R.G."/>
            <person name="Eustaquio A.S."/>
        </authorList>
    </citation>
    <scope>NUCLEOTIDE SEQUENCE [LARGE SCALE GENOMIC DNA]</scope>
    <source>
        <strain evidence="2 3">RL21-008-BIB-A</strain>
    </source>
</reference>
<dbReference type="Pfam" id="PF06912">
    <property type="entry name" value="DUF1275"/>
    <property type="match status" value="1"/>
</dbReference>
<dbReference type="RefSeq" id="WP_408158428.1">
    <property type="nucleotide sequence ID" value="NZ_JAQQFM010000005.1"/>
</dbReference>
<evidence type="ECO:0000313" key="3">
    <source>
        <dbReference type="Proteomes" id="UP001629246"/>
    </source>
</evidence>
<gene>
    <name evidence="2" type="ORF">PQR62_13330</name>
</gene>
<dbReference type="PANTHER" id="PTHR37314:SF4">
    <property type="entry name" value="UPF0700 TRANSMEMBRANE PROTEIN YOAK"/>
    <property type="match status" value="1"/>
</dbReference>
<name>A0ABW9A906_9BURK</name>
<dbReference type="EMBL" id="JAQQFM010000005">
    <property type="protein sequence ID" value="MFL9925253.1"/>
    <property type="molecule type" value="Genomic_DNA"/>
</dbReference>
<organism evidence="2 3">
    <name type="scientific">Herbaspirillum lusitanum</name>
    <dbReference type="NCBI Taxonomy" id="213312"/>
    <lineage>
        <taxon>Bacteria</taxon>
        <taxon>Pseudomonadati</taxon>
        <taxon>Pseudomonadota</taxon>
        <taxon>Betaproteobacteria</taxon>
        <taxon>Burkholderiales</taxon>
        <taxon>Oxalobacteraceae</taxon>
        <taxon>Herbaspirillum</taxon>
    </lineage>
</organism>
<dbReference type="Proteomes" id="UP001629246">
    <property type="component" value="Unassembled WGS sequence"/>
</dbReference>
<sequence length="258" mass="27629">MPINYLRGLTSPARTDSANRRLGRSLAFVAGGINAGGFLAVGQYTSHMSGIVSALADNLALGDLLLVFAGFASLLAFLTGAMTSSLLINWGRSHRLHSEYAMPLLLEAGLLLGFGILGSNLENHRLLFVPTTVVLLCYVMGLQNAMITKISKAEIRTTHVTGIVTDIGIELGRLCYWRMAQSKPADHPGGADTPPALNRKKFTLLTSLLLMFFIGGLIGALGFKHIGFTATIPLAATLFLLAIVPLIDDLTRHPHLPQ</sequence>
<accession>A0ABW9A906</accession>
<evidence type="ECO:0000256" key="1">
    <source>
        <dbReference type="SAM" id="Phobius"/>
    </source>
</evidence>
<dbReference type="PANTHER" id="PTHR37314">
    <property type="entry name" value="SLR0142 PROTEIN"/>
    <property type="match status" value="1"/>
</dbReference>
<feature type="transmembrane region" description="Helical" evidence="1">
    <location>
        <begin position="202"/>
        <end position="220"/>
    </location>
</feature>
<feature type="transmembrane region" description="Helical" evidence="1">
    <location>
        <begin position="64"/>
        <end position="88"/>
    </location>
</feature>
<keyword evidence="1" id="KW-1133">Transmembrane helix</keyword>
<protein>
    <submittedName>
        <fullName evidence="2">YoaK family protein</fullName>
    </submittedName>
</protein>
<feature type="transmembrane region" description="Helical" evidence="1">
    <location>
        <begin position="226"/>
        <end position="247"/>
    </location>
</feature>
<keyword evidence="3" id="KW-1185">Reference proteome</keyword>
<feature type="transmembrane region" description="Helical" evidence="1">
    <location>
        <begin position="100"/>
        <end position="121"/>
    </location>
</feature>
<comment type="caution">
    <text evidence="2">The sequence shown here is derived from an EMBL/GenBank/DDBJ whole genome shotgun (WGS) entry which is preliminary data.</text>
</comment>
<keyword evidence="1" id="KW-0472">Membrane</keyword>